<dbReference type="EMBL" id="JAUTXT010000037">
    <property type="protein sequence ID" value="KAK3671954.1"/>
    <property type="molecule type" value="Genomic_DNA"/>
</dbReference>
<evidence type="ECO:0000313" key="13">
    <source>
        <dbReference type="EMBL" id="KAK3671954.1"/>
    </source>
</evidence>
<keyword evidence="7" id="KW-0539">Nucleus</keyword>
<dbReference type="SUPFAM" id="SSF55729">
    <property type="entry name" value="Acyl-CoA N-acyltransferases (Nat)"/>
    <property type="match status" value="1"/>
</dbReference>
<evidence type="ECO:0000256" key="10">
    <source>
        <dbReference type="PIRSR" id="PIRSR038084-3"/>
    </source>
</evidence>
<dbReference type="GO" id="GO:0031509">
    <property type="term" value="P:subtelomeric heterochromatin formation"/>
    <property type="evidence" value="ECO:0007669"/>
    <property type="project" value="InterPro"/>
</dbReference>
<feature type="compositionally biased region" description="Basic and acidic residues" evidence="11">
    <location>
        <begin position="461"/>
        <end position="474"/>
    </location>
</feature>
<dbReference type="AlphaFoldDB" id="A0AAE0WHT3"/>
<feature type="compositionally biased region" description="Acidic residues" evidence="11">
    <location>
        <begin position="492"/>
        <end position="506"/>
    </location>
</feature>
<evidence type="ECO:0000256" key="9">
    <source>
        <dbReference type="PIRSR" id="PIRSR038084-2"/>
    </source>
</evidence>
<dbReference type="InterPro" id="IPR019467">
    <property type="entry name" value="Hat1_N"/>
</dbReference>
<protein>
    <recommendedName>
        <fullName evidence="3 7">Histone acetyltransferase type B catalytic subunit</fullName>
        <ecNumber evidence="2 7">2.3.1.48</ecNumber>
    </recommendedName>
</protein>
<proteinExistence type="inferred from homology"/>
<evidence type="ECO:0000313" key="14">
    <source>
        <dbReference type="Proteomes" id="UP001274830"/>
    </source>
</evidence>
<accession>A0AAE0WHT3</accession>
<evidence type="ECO:0000256" key="7">
    <source>
        <dbReference type="PIRNR" id="PIRNR038084"/>
    </source>
</evidence>
<dbReference type="GO" id="GO:0005634">
    <property type="term" value="C:nucleus"/>
    <property type="evidence" value="ECO:0007669"/>
    <property type="project" value="UniProtKB-SubCell"/>
</dbReference>
<dbReference type="InterPro" id="IPR016181">
    <property type="entry name" value="Acyl_CoA_acyltransferase"/>
</dbReference>
<organism evidence="13 14">
    <name type="scientific">Recurvomyces mirabilis</name>
    <dbReference type="NCBI Taxonomy" id="574656"/>
    <lineage>
        <taxon>Eukaryota</taxon>
        <taxon>Fungi</taxon>
        <taxon>Dikarya</taxon>
        <taxon>Ascomycota</taxon>
        <taxon>Pezizomycotina</taxon>
        <taxon>Dothideomycetes</taxon>
        <taxon>Dothideomycetidae</taxon>
        <taxon>Mycosphaerellales</taxon>
        <taxon>Teratosphaeriaceae</taxon>
        <taxon>Recurvomyces</taxon>
    </lineage>
</organism>
<name>A0AAE0WHT3_9PEZI</name>
<dbReference type="GO" id="GO:0004402">
    <property type="term" value="F:histone acetyltransferase activity"/>
    <property type="evidence" value="ECO:0007669"/>
    <property type="project" value="UniProtKB-UniRule"/>
</dbReference>
<dbReference type="PIRSF" id="PIRSF038084">
    <property type="entry name" value="HAT-B_cat"/>
    <property type="match status" value="1"/>
</dbReference>
<keyword evidence="5 7" id="KW-0012">Acyltransferase</keyword>
<dbReference type="InterPro" id="IPR017380">
    <property type="entry name" value="Hist_AcTrfase_B-typ_cat-su"/>
</dbReference>
<dbReference type="Gene3D" id="3.90.360.10">
    <property type="entry name" value="Histone acetyl transferase 1 (HAT1), N-terminal domain"/>
    <property type="match status" value="1"/>
</dbReference>
<dbReference type="RefSeq" id="XP_064689821.1">
    <property type="nucleotide sequence ID" value="XM_064842631.1"/>
</dbReference>
<evidence type="ECO:0000256" key="5">
    <source>
        <dbReference type="ARBA" id="ARBA00023315"/>
    </source>
</evidence>
<dbReference type="PANTHER" id="PTHR12046">
    <property type="entry name" value="HISTONE ACETYLTRANSFERASE TYPE B CATALYTIC SUBUNIT"/>
    <property type="match status" value="1"/>
</dbReference>
<feature type="domain" description="Histone acetyl transferase HAT1 N-terminal" evidence="12">
    <location>
        <begin position="18"/>
        <end position="172"/>
    </location>
</feature>
<dbReference type="Pfam" id="PF10394">
    <property type="entry name" value="Hat1_N"/>
    <property type="match status" value="1"/>
</dbReference>
<feature type="binding site" evidence="9">
    <location>
        <position position="303"/>
    </location>
    <ligand>
        <name>acetyl-CoA</name>
        <dbReference type="ChEBI" id="CHEBI:57288"/>
    </ligand>
</feature>
<evidence type="ECO:0000256" key="3">
    <source>
        <dbReference type="ARBA" id="ARBA00021268"/>
    </source>
</evidence>
<dbReference type="GeneID" id="89967190"/>
<keyword evidence="14" id="KW-1185">Reference proteome</keyword>
<evidence type="ECO:0000259" key="12">
    <source>
        <dbReference type="Pfam" id="PF10394"/>
    </source>
</evidence>
<dbReference type="Proteomes" id="UP001274830">
    <property type="component" value="Unassembled WGS sequence"/>
</dbReference>
<feature type="region of interest" description="Interaction with histone H4 N-terminus" evidence="9">
    <location>
        <begin position="53"/>
        <end position="55"/>
    </location>
</feature>
<comment type="catalytic activity">
    <reaction evidence="6 7">
        <text>L-lysyl-[protein] + acetyl-CoA = N(6)-acetyl-L-lysyl-[protein] + CoA + H(+)</text>
        <dbReference type="Rhea" id="RHEA:45948"/>
        <dbReference type="Rhea" id="RHEA-COMP:9752"/>
        <dbReference type="Rhea" id="RHEA-COMP:10731"/>
        <dbReference type="ChEBI" id="CHEBI:15378"/>
        <dbReference type="ChEBI" id="CHEBI:29969"/>
        <dbReference type="ChEBI" id="CHEBI:57287"/>
        <dbReference type="ChEBI" id="CHEBI:57288"/>
        <dbReference type="ChEBI" id="CHEBI:61930"/>
        <dbReference type="EC" id="2.3.1.48"/>
    </reaction>
</comment>
<dbReference type="GO" id="GO:0000781">
    <property type="term" value="C:chromosome, telomeric region"/>
    <property type="evidence" value="ECO:0007669"/>
    <property type="project" value="GOC"/>
</dbReference>
<feature type="region of interest" description="Disordered" evidence="11">
    <location>
        <begin position="461"/>
        <end position="523"/>
    </location>
</feature>
<evidence type="ECO:0000256" key="6">
    <source>
        <dbReference type="ARBA" id="ARBA00048017"/>
    </source>
</evidence>
<comment type="subunit">
    <text evidence="7">Component of the HAT-B complex composed of at least HAT1 and HAT2. The HAT-B complex binds to histone H4 tail.</text>
</comment>
<dbReference type="InterPro" id="IPR037113">
    <property type="entry name" value="Hat1_N_sf"/>
</dbReference>
<dbReference type="EC" id="2.3.1.48" evidence="2 7"/>
<feature type="active site" description="Proton donor/acceptor" evidence="8">
    <location>
        <position position="300"/>
    </location>
</feature>
<feature type="site" description="Interaction with histone H4 N-terminus" evidence="10">
    <location>
        <position position="188"/>
    </location>
</feature>
<comment type="function">
    <text evidence="7">Catalytic component of the histone acetylase B (HAT-B) complex. Has intrinsic substrate specificity that modifies lysine in recognition sequence GXGKXG. Involved in DNA double-strand break repair.</text>
</comment>
<comment type="caution">
    <text evidence="13">The sequence shown here is derived from an EMBL/GenBank/DDBJ whole genome shotgun (WGS) entry which is preliminary data.</text>
</comment>
<keyword evidence="4 7" id="KW-0808">Transferase</keyword>
<reference evidence="13" key="1">
    <citation type="submission" date="2023-07" db="EMBL/GenBank/DDBJ databases">
        <title>Black Yeasts Isolated from many extreme environments.</title>
        <authorList>
            <person name="Coleine C."/>
            <person name="Stajich J.E."/>
            <person name="Selbmann L."/>
        </authorList>
    </citation>
    <scope>NUCLEOTIDE SEQUENCE</scope>
    <source>
        <strain evidence="13">CCFEE 5485</strain>
    </source>
</reference>
<evidence type="ECO:0000256" key="1">
    <source>
        <dbReference type="ARBA" id="ARBA00010543"/>
    </source>
</evidence>
<feature type="binding site" evidence="9">
    <location>
        <begin position="265"/>
        <end position="267"/>
    </location>
    <ligand>
        <name>acetyl-CoA</name>
        <dbReference type="ChEBI" id="CHEBI:57288"/>
    </ligand>
</feature>
<keyword evidence="7" id="KW-0963">Cytoplasm</keyword>
<evidence type="ECO:0000256" key="2">
    <source>
        <dbReference type="ARBA" id="ARBA00013184"/>
    </source>
</evidence>
<evidence type="ECO:0000256" key="11">
    <source>
        <dbReference type="SAM" id="MobiDB-lite"/>
    </source>
</evidence>
<comment type="similarity">
    <text evidence="1 7">Belongs to the HAT1 family.</text>
</comment>
<evidence type="ECO:0000256" key="8">
    <source>
        <dbReference type="PIRSR" id="PIRSR038084-1"/>
    </source>
</evidence>
<dbReference type="Gene3D" id="3.40.630.30">
    <property type="match status" value="1"/>
</dbReference>
<sequence length="523" mass="59295">MEVGDELTAEITAQVEEWSTNSTACTTIHLYNPTTNTTTAFFQPEFTYPIFGEEEAIFGYRDLSIDITFAAHNLRPHVKISHGKKFQAHGEVRPTDVKAALADFLPESAFGGGGKKDVLRDDAANEFVPPGRRIAEYSRDGINHEIWCASLADSAARELLENMQILIPLFIEGGSMLQLEHDWSTKRWKLFLLYRLDHRPMPKASPYSLVGYGTSYRVSTLPSRADPLKEDEDAYTEKSLDKLVSSADSTSSPLDLPSRERLSQFLILPPYQGAGHGQQLYNTMYSHLTIAANVHEFTVEDPNEAFDDLRDICDLQHLRAKVPEFAALRLNTELKATDLPATSDIPLDLILSLIPETRTQLQRKTKLTDRQLNRLIEMHTLSFIPASNRSRSRITRKLKASNEFDRAFYLWRLMAKQRLYLHNRDLLAQVERVERVEKLEGVLEGVVEGYVALLERVEKMGGRSEDADGEREVKGGAVANSIPKGRKRRVVDEDDDEEDERDESEMLVDQVPTMNGKKRVRMS</sequence>
<dbReference type="GO" id="GO:0005737">
    <property type="term" value="C:cytoplasm"/>
    <property type="evidence" value="ECO:0007669"/>
    <property type="project" value="UniProtKB-SubCell"/>
</dbReference>
<evidence type="ECO:0000256" key="4">
    <source>
        <dbReference type="ARBA" id="ARBA00022679"/>
    </source>
</evidence>
<gene>
    <name evidence="13" type="primary">HAT1</name>
    <name evidence="13" type="ORF">LTR78_008129</name>
</gene>
<comment type="subcellular location">
    <subcellularLocation>
        <location evidence="7">Cytoplasm</location>
    </subcellularLocation>
    <subcellularLocation>
        <location evidence="7">Nucleus</location>
    </subcellularLocation>
</comment>